<evidence type="ECO:0008006" key="3">
    <source>
        <dbReference type="Google" id="ProtNLM"/>
    </source>
</evidence>
<keyword evidence="2" id="KW-1185">Reference proteome</keyword>
<comment type="caution">
    <text evidence="1">The sequence shown here is derived from an EMBL/GenBank/DDBJ whole genome shotgun (WGS) entry which is preliminary data.</text>
</comment>
<proteinExistence type="predicted"/>
<evidence type="ECO:0000313" key="1">
    <source>
        <dbReference type="EMBL" id="GAA5534804.1"/>
    </source>
</evidence>
<accession>A0ABP9XHG4</accession>
<dbReference type="EMBL" id="BAABRV010000010">
    <property type="protein sequence ID" value="GAA5534804.1"/>
    <property type="molecule type" value="Genomic_DNA"/>
</dbReference>
<gene>
    <name evidence="1" type="ORF">Dalu01_03218</name>
</gene>
<name>A0ABP9XHG4_9DEIO</name>
<protein>
    <recommendedName>
        <fullName evidence="3">SMI1/KNR4 family protein</fullName>
    </recommendedName>
</protein>
<sequence length="322" mass="35214">MRIHAAPARLCSGIRGPSLVEFGQLCLEAGFTPGRDPEPGETPQNFIEEALLAPLRRLKLPGHFGIYADQEDLIAYVNLDDEVHETVSLAGAAQAWGHTFVAGLLPYLHAVTRPVMPVMSPFDAGDHLLGMYGNYTMPGEHQGIVENLAEWYGVEGENPDVEALQTALEAQGRPTPRTLLREFGPFLTVPVTLEQLAAQAAELPERALAVVWRLRQAEEVAARLHPVSSDEWPDSMSAPYSLDGEDPVVVLLTTTPAGSEDVGWVEHSFHSLQQQMNEGGVRPLHAWDLHRPEHRLAAAAYLRHAPELARHVRAILADLSGA</sequence>
<dbReference type="Proteomes" id="UP001404956">
    <property type="component" value="Unassembled WGS sequence"/>
</dbReference>
<reference evidence="1 2" key="1">
    <citation type="submission" date="2024-02" db="EMBL/GenBank/DDBJ databases">
        <title>Deinococcus aluminii NBRC 112889.</title>
        <authorList>
            <person name="Ichikawa N."/>
            <person name="Katano-Makiyama Y."/>
            <person name="Hidaka K."/>
        </authorList>
    </citation>
    <scope>NUCLEOTIDE SEQUENCE [LARGE SCALE GENOMIC DNA]</scope>
    <source>
        <strain evidence="1 2">NBRC 112889</strain>
    </source>
</reference>
<organism evidence="1 2">
    <name type="scientific">Deinococcus aluminii</name>
    <dbReference type="NCBI Taxonomy" id="1656885"/>
    <lineage>
        <taxon>Bacteria</taxon>
        <taxon>Thermotogati</taxon>
        <taxon>Deinococcota</taxon>
        <taxon>Deinococci</taxon>
        <taxon>Deinococcales</taxon>
        <taxon>Deinococcaceae</taxon>
        <taxon>Deinococcus</taxon>
    </lineage>
</organism>
<dbReference type="RefSeq" id="WP_345456960.1">
    <property type="nucleotide sequence ID" value="NZ_BAABRV010000010.1"/>
</dbReference>
<evidence type="ECO:0000313" key="2">
    <source>
        <dbReference type="Proteomes" id="UP001404956"/>
    </source>
</evidence>